<feature type="compositionally biased region" description="Gly residues" evidence="3">
    <location>
        <begin position="527"/>
        <end position="562"/>
    </location>
</feature>
<comment type="similarity">
    <text evidence="1">Belongs to the CdaR family.</text>
</comment>
<dbReference type="Pfam" id="PF17853">
    <property type="entry name" value="GGDEF_2"/>
    <property type="match status" value="1"/>
</dbReference>
<evidence type="ECO:0000313" key="5">
    <source>
        <dbReference type="EMBL" id="MFI6500512.1"/>
    </source>
</evidence>
<reference evidence="5 6" key="1">
    <citation type="submission" date="2024-10" db="EMBL/GenBank/DDBJ databases">
        <title>The Natural Products Discovery Center: Release of the First 8490 Sequenced Strains for Exploring Actinobacteria Biosynthetic Diversity.</title>
        <authorList>
            <person name="Kalkreuter E."/>
            <person name="Kautsar S.A."/>
            <person name="Yang D."/>
            <person name="Bader C.D."/>
            <person name="Teijaro C.N."/>
            <person name="Fluegel L."/>
            <person name="Davis C.M."/>
            <person name="Simpson J.R."/>
            <person name="Lauterbach L."/>
            <person name="Steele A.D."/>
            <person name="Gui C."/>
            <person name="Meng S."/>
            <person name="Li G."/>
            <person name="Viehrig K."/>
            <person name="Ye F."/>
            <person name="Su P."/>
            <person name="Kiefer A.F."/>
            <person name="Nichols A."/>
            <person name="Cepeda A.J."/>
            <person name="Yan W."/>
            <person name="Fan B."/>
            <person name="Jiang Y."/>
            <person name="Adhikari A."/>
            <person name="Zheng C.-J."/>
            <person name="Schuster L."/>
            <person name="Cowan T.M."/>
            <person name="Smanski M.J."/>
            <person name="Chevrette M.G."/>
            <person name="De Carvalho L.P.S."/>
            <person name="Shen B."/>
        </authorList>
    </citation>
    <scope>NUCLEOTIDE SEQUENCE [LARGE SCALE GENOMIC DNA]</scope>
    <source>
        <strain evidence="5 6">NPDC050545</strain>
    </source>
</reference>
<dbReference type="Gene3D" id="3.30.450.40">
    <property type="match status" value="1"/>
</dbReference>
<dbReference type="InterPro" id="IPR042070">
    <property type="entry name" value="PucR_C-HTH_sf"/>
</dbReference>
<organism evidence="5 6">
    <name type="scientific">Nonomuraea typhae</name>
    <dbReference type="NCBI Taxonomy" id="2603600"/>
    <lineage>
        <taxon>Bacteria</taxon>
        <taxon>Bacillati</taxon>
        <taxon>Actinomycetota</taxon>
        <taxon>Actinomycetes</taxon>
        <taxon>Streptosporangiales</taxon>
        <taxon>Streptosporangiaceae</taxon>
        <taxon>Nonomuraea</taxon>
    </lineage>
</organism>
<dbReference type="InterPro" id="IPR029016">
    <property type="entry name" value="GAF-like_dom_sf"/>
</dbReference>
<dbReference type="Pfam" id="PF13556">
    <property type="entry name" value="HTH_30"/>
    <property type="match status" value="1"/>
</dbReference>
<dbReference type="Proteomes" id="UP001612741">
    <property type="component" value="Unassembled WGS sequence"/>
</dbReference>
<comment type="caution">
    <text evidence="5">The sequence shown here is derived from an EMBL/GenBank/DDBJ whole genome shotgun (WGS) entry which is preliminary data.</text>
</comment>
<feature type="compositionally biased region" description="Low complexity" evidence="3">
    <location>
        <begin position="492"/>
        <end position="526"/>
    </location>
</feature>
<feature type="coiled-coil region" evidence="2">
    <location>
        <begin position="224"/>
        <end position="251"/>
    </location>
</feature>
<dbReference type="RefSeq" id="WP_397084455.1">
    <property type="nucleotide sequence ID" value="NZ_JBITGY010000006.1"/>
</dbReference>
<dbReference type="PANTHER" id="PTHR33744:SF1">
    <property type="entry name" value="DNA-BINDING TRANSCRIPTIONAL ACTIVATOR ADER"/>
    <property type="match status" value="1"/>
</dbReference>
<evidence type="ECO:0000256" key="1">
    <source>
        <dbReference type="ARBA" id="ARBA00006754"/>
    </source>
</evidence>
<proteinExistence type="inferred from homology"/>
<feature type="domain" description="GAF" evidence="4">
    <location>
        <begin position="77"/>
        <end position="228"/>
    </location>
</feature>
<dbReference type="SUPFAM" id="SSF55781">
    <property type="entry name" value="GAF domain-like"/>
    <property type="match status" value="1"/>
</dbReference>
<evidence type="ECO:0000256" key="2">
    <source>
        <dbReference type="SAM" id="Coils"/>
    </source>
</evidence>
<dbReference type="InterPro" id="IPR051448">
    <property type="entry name" value="CdaR-like_regulators"/>
</dbReference>
<dbReference type="EMBL" id="JBITGY010000006">
    <property type="protein sequence ID" value="MFI6500512.1"/>
    <property type="molecule type" value="Genomic_DNA"/>
</dbReference>
<accession>A0ABW7YX58</accession>
<keyword evidence="2" id="KW-0175">Coiled coil</keyword>
<dbReference type="InterPro" id="IPR041522">
    <property type="entry name" value="CdaR_GGDEF"/>
</dbReference>
<dbReference type="SMART" id="SM00065">
    <property type="entry name" value="GAF"/>
    <property type="match status" value="1"/>
</dbReference>
<evidence type="ECO:0000313" key="6">
    <source>
        <dbReference type="Proteomes" id="UP001612741"/>
    </source>
</evidence>
<evidence type="ECO:0000259" key="4">
    <source>
        <dbReference type="SMART" id="SM00065"/>
    </source>
</evidence>
<name>A0ABW7YX58_9ACTN</name>
<dbReference type="InterPro" id="IPR025736">
    <property type="entry name" value="PucR_C-HTH_dom"/>
</dbReference>
<evidence type="ECO:0000256" key="3">
    <source>
        <dbReference type="SAM" id="MobiDB-lite"/>
    </source>
</evidence>
<dbReference type="Pfam" id="PF01590">
    <property type="entry name" value="GAF"/>
    <property type="match status" value="1"/>
</dbReference>
<dbReference type="PANTHER" id="PTHR33744">
    <property type="entry name" value="CARBOHYDRATE DIACID REGULATOR"/>
    <property type="match status" value="1"/>
</dbReference>
<feature type="region of interest" description="Disordered" evidence="3">
    <location>
        <begin position="483"/>
        <end position="563"/>
    </location>
</feature>
<protein>
    <submittedName>
        <fullName evidence="5">Helix-turn-helix domain-containing protein</fullName>
    </submittedName>
</protein>
<keyword evidence="6" id="KW-1185">Reference proteome</keyword>
<dbReference type="InterPro" id="IPR003018">
    <property type="entry name" value="GAF"/>
</dbReference>
<dbReference type="Gene3D" id="1.10.10.2840">
    <property type="entry name" value="PucR C-terminal helix-turn-helix domain"/>
    <property type="match status" value="1"/>
</dbReference>
<sequence>MVRRFLELLAREASAVEFEGPIIEARAAGADPAEIERLELAKVEALRVRALLRRRARREAELSALYDTAGDLAALRDLDAVLEAIVHRARQLLGTDTAYLTLHDPDCGDTYMRVTDGSTSAAFQALRLGMGDGLGGLVAQTARPYSTADYPADSRFHHTGTIDAAVKEEGLVAILGVPLRLGRRVIGVLFAANRSARPFLQEEEALLASLAAHAAVAIDNARLLQETRNALEELSQAHRTAREHAEAVERAALAHDRMTSVVLRGGGIENVAAVITEVLGGRLAVLDDRGRLLAGDATAASFGEDGESGEDGRPDSGVLEAAQASRSLGRTVRRGELLIASVDVGGEPLCTLVLRSDDADERILERGAQVCALLLLFRRSVAEAEGRVRGELLDDLISRPGSPGLADRARRLGVDLDRPHVLVVARHEGQRERAAFWASSQAAIRHGLAAARGDEVVLLLPGDDPGGLARRIAAELTASLGSPATAGAAVPRSSAATGRGATGRTPGERTATGRAAGEGTAAERAAGGSGADGKGAGGRGADGKGAGGKGAGGKGAGEGTGEPGVDAGAYGEVAAAYREAQRCAQALVALGRAGDGAGAAELGFVGLLIGDGQDVPGFVASVLCPVTDYDARRGTALVGTLSAYFASGGSPSRTAEIMHIHVNTVTQRLDRIAKLLGDGWQEPERALELQLALRLHRLGHTTSPQSVGNSPI</sequence>
<gene>
    <name evidence="5" type="ORF">ACIBG2_24255</name>
</gene>